<organism evidence="1 2">
    <name type="scientific">Ruminococcus phage phiRg507T2_3</name>
    <dbReference type="NCBI Taxonomy" id="2772518"/>
    <lineage>
        <taxon>Viruses</taxon>
        <taxon>Duplodnaviria</taxon>
        <taxon>Heunggongvirae</taxon>
        <taxon>Uroviricota</taxon>
        <taxon>Caudoviricetes</taxon>
        <taxon>Munstervirinae</taxon>
        <taxon>Ahaonvirus</taxon>
        <taxon>Ahaonvirus 507T23</taxon>
    </lineage>
</organism>
<evidence type="ECO:0008006" key="3">
    <source>
        <dbReference type="Google" id="ProtNLM"/>
    </source>
</evidence>
<evidence type="ECO:0000313" key="2">
    <source>
        <dbReference type="Proteomes" id="UP000827187"/>
    </source>
</evidence>
<accession>A0AAE7MXR4</accession>
<dbReference type="Proteomes" id="UP000827187">
    <property type="component" value="Segment"/>
</dbReference>
<name>A0AAE7MXR4_9CAUD</name>
<evidence type="ECO:0000313" key="1">
    <source>
        <dbReference type="EMBL" id="QOI66139.1"/>
    </source>
</evidence>
<protein>
    <recommendedName>
        <fullName evidence="3">DUF551 domain-containing protein</fullName>
    </recommendedName>
</protein>
<gene>
    <name evidence="1" type="primary">gp49</name>
</gene>
<sequence length="159" mass="19057">MENVLEKILEEIKGLIEKHKNKAYELVAREPLTQCYTEADIEQIKVHELAVVRDIIRKHMDNNNLHEKCSRRKWYQIGYKDGKNDGWIPVEERMPTKEEFLKDDGRFILDDGNRRYQGLFDIYDGKFKFSRHISGIHYELFEDKCVIAWQPLPEPYKEV</sequence>
<proteinExistence type="predicted"/>
<keyword evidence="2" id="KW-1185">Reference proteome</keyword>
<dbReference type="EMBL" id="MT980837">
    <property type="protein sequence ID" value="QOI66139.1"/>
    <property type="molecule type" value="Genomic_DNA"/>
</dbReference>
<reference evidence="1 2" key="1">
    <citation type="submission" date="2020-09" db="EMBL/GenBank/DDBJ databases">
        <title>Temperate bacteriophages infecting mucin-degrading bacterium Ruminococcus gnavus from the human gut.</title>
        <authorList>
            <person name="Khokhlova E.V."/>
            <person name="Shkoporov A.N."/>
            <person name="Draper L.A."/>
            <person name="Kingston A.R."/>
            <person name="Forde A."/>
            <person name="Ross R.P."/>
            <person name="Hill C."/>
        </authorList>
    </citation>
    <scope>NUCLEOTIDE SEQUENCE [LARGE SCALE GENOMIC DNA]</scope>
</reference>